<protein>
    <submittedName>
        <fullName evidence="1">Uncharacterized protein</fullName>
    </submittedName>
</protein>
<evidence type="ECO:0000313" key="2">
    <source>
        <dbReference type="Proteomes" id="UP000185547"/>
    </source>
</evidence>
<dbReference type="AlphaFoldDB" id="A0A9X8WJL5"/>
<name>A0A9X8WJL5_9CORY</name>
<dbReference type="EMBL" id="FTMH01000033">
    <property type="protein sequence ID" value="SIQ78184.1"/>
    <property type="molecule type" value="Genomic_DNA"/>
</dbReference>
<keyword evidence="2" id="KW-1185">Reference proteome</keyword>
<reference evidence="1 2" key="1">
    <citation type="submission" date="2017-01" db="EMBL/GenBank/DDBJ databases">
        <authorList>
            <person name="Varghese N."/>
            <person name="Submissions S."/>
        </authorList>
    </citation>
    <scope>NUCLEOTIDE SEQUENCE [LARGE SCALE GENOMIC DNA]</scope>
    <source>
        <strain evidence="1 2">DSM 44280</strain>
    </source>
</reference>
<gene>
    <name evidence="1" type="ORF">SAMN05421802_1332</name>
</gene>
<proteinExistence type="predicted"/>
<organism evidence="1 2">
    <name type="scientific">Corynebacterium afermentans</name>
    <dbReference type="NCBI Taxonomy" id="38286"/>
    <lineage>
        <taxon>Bacteria</taxon>
        <taxon>Bacillati</taxon>
        <taxon>Actinomycetota</taxon>
        <taxon>Actinomycetes</taxon>
        <taxon>Mycobacteriales</taxon>
        <taxon>Corynebacteriaceae</taxon>
        <taxon>Corynebacterium</taxon>
    </lineage>
</organism>
<dbReference type="Proteomes" id="UP000185547">
    <property type="component" value="Unassembled WGS sequence"/>
</dbReference>
<accession>A0A9X8WJL5</accession>
<evidence type="ECO:0000313" key="1">
    <source>
        <dbReference type="EMBL" id="SIQ78184.1"/>
    </source>
</evidence>
<comment type="caution">
    <text evidence="1">The sequence shown here is derived from an EMBL/GenBank/DDBJ whole genome shotgun (WGS) entry which is preliminary data.</text>
</comment>
<sequence>MLSPKTTTSPARRAPEERTPLRHIIHHEEADGTIHYLCGIRRAPDAAVKGTHPDKMVLLQPPTVLTTKAVARNGLSIHRRLNSKCTKRCLNRGPRSSLGKTFPGKICPTMT</sequence>